<feature type="transmembrane region" description="Helical" evidence="2">
    <location>
        <begin position="7"/>
        <end position="28"/>
    </location>
</feature>
<dbReference type="Proteomes" id="UP000295375">
    <property type="component" value="Unassembled WGS sequence"/>
</dbReference>
<protein>
    <recommendedName>
        <fullName evidence="3">DUF4350 domain-containing protein</fullName>
    </recommendedName>
</protein>
<organism evidence="4 5">
    <name type="scientific">Permianibacter aggregans</name>
    <dbReference type="NCBI Taxonomy" id="1510150"/>
    <lineage>
        <taxon>Bacteria</taxon>
        <taxon>Pseudomonadati</taxon>
        <taxon>Pseudomonadota</taxon>
        <taxon>Gammaproteobacteria</taxon>
        <taxon>Pseudomonadales</taxon>
        <taxon>Pseudomonadaceae</taxon>
        <taxon>Permianibacter</taxon>
    </lineage>
</organism>
<comment type="caution">
    <text evidence="4">The sequence shown here is derived from an EMBL/GenBank/DDBJ whole genome shotgun (WGS) entry which is preliminary data.</text>
</comment>
<dbReference type="RefSeq" id="WP_133591420.1">
    <property type="nucleotide sequence ID" value="NZ_CP037953.1"/>
</dbReference>
<accession>A0A4R6UJR3</accession>
<name>A0A4R6UJR3_9GAMM</name>
<dbReference type="InterPro" id="IPR025646">
    <property type="entry name" value="DUF4350"/>
</dbReference>
<dbReference type="AlphaFoldDB" id="A0A4R6UJR3"/>
<dbReference type="Pfam" id="PF14258">
    <property type="entry name" value="DUF4350"/>
    <property type="match status" value="1"/>
</dbReference>
<evidence type="ECO:0000313" key="5">
    <source>
        <dbReference type="Proteomes" id="UP000295375"/>
    </source>
</evidence>
<evidence type="ECO:0000313" key="4">
    <source>
        <dbReference type="EMBL" id="TDQ47178.1"/>
    </source>
</evidence>
<proteinExistence type="predicted"/>
<feature type="transmembrane region" description="Helical" evidence="2">
    <location>
        <begin position="301"/>
        <end position="320"/>
    </location>
</feature>
<gene>
    <name evidence="4" type="ORF">EV696_111106</name>
</gene>
<keyword evidence="5" id="KW-1185">Reference proteome</keyword>
<dbReference type="OrthoDB" id="6638317at2"/>
<evidence type="ECO:0000259" key="3">
    <source>
        <dbReference type="Pfam" id="PF14258"/>
    </source>
</evidence>
<sequence length="430" mass="49843">MTDRQRQLLWFGLTVVLLALIAAGWFYFLEKRTIAVPHHSTEAMRNDFLAASRWLQQRDYVVHSHDNLTAAMRDTLPGGALLFAQGTGMMTGDTAEHILDWVADGNVMIMVPQYVAYSESTDEEERDQDEVNQLVETDPIGDYLGVYLGDRRQTEREEQDEAESDAEASEQDEEEIEEPENTFRPILPRSEALAASDSIQFTALSYPLLIAKQHWRHLDFQDEYQAPILHDAKGDVIRVYREGRGYIVVLATMSFTNATLRDRDHGELLWQLLQLNPDRKQLTIIQRVEMPNWYQALWQQFHLALIAAAITLLLIIWLSLRRFGPLLAEPGDERRAQMEHVMASARWLWRLPAGRQRLLDAARTETMQQLKRRLPELQRLADGEKLQRLHRETTISLDHLQQALFEPAANQPRRFTAQLQTLQKLRSHYE</sequence>
<feature type="region of interest" description="Disordered" evidence="1">
    <location>
        <begin position="152"/>
        <end position="185"/>
    </location>
</feature>
<feature type="compositionally biased region" description="Acidic residues" evidence="1">
    <location>
        <begin position="157"/>
        <end position="180"/>
    </location>
</feature>
<keyword evidence="2" id="KW-0812">Transmembrane</keyword>
<evidence type="ECO:0000256" key="2">
    <source>
        <dbReference type="SAM" id="Phobius"/>
    </source>
</evidence>
<dbReference type="EMBL" id="SNYM01000011">
    <property type="protein sequence ID" value="TDQ47178.1"/>
    <property type="molecule type" value="Genomic_DNA"/>
</dbReference>
<reference evidence="4 5" key="1">
    <citation type="submission" date="2019-03" db="EMBL/GenBank/DDBJ databases">
        <title>Genomic Encyclopedia of Type Strains, Phase IV (KMG-IV): sequencing the most valuable type-strain genomes for metagenomic binning, comparative biology and taxonomic classification.</title>
        <authorList>
            <person name="Goeker M."/>
        </authorList>
    </citation>
    <scope>NUCLEOTIDE SEQUENCE [LARGE SCALE GENOMIC DNA]</scope>
    <source>
        <strain evidence="4 5">DSM 103792</strain>
    </source>
</reference>
<keyword evidence="2" id="KW-1133">Transmembrane helix</keyword>
<feature type="domain" description="DUF4350" evidence="3">
    <location>
        <begin position="48"/>
        <end position="273"/>
    </location>
</feature>
<evidence type="ECO:0000256" key="1">
    <source>
        <dbReference type="SAM" id="MobiDB-lite"/>
    </source>
</evidence>
<keyword evidence="2" id="KW-0472">Membrane</keyword>